<dbReference type="Pfam" id="PF01047">
    <property type="entry name" value="MarR"/>
    <property type="match status" value="1"/>
</dbReference>
<gene>
    <name evidence="5" type="ORF">I0C86_00245</name>
</gene>
<evidence type="ECO:0000256" key="1">
    <source>
        <dbReference type="ARBA" id="ARBA00023015"/>
    </source>
</evidence>
<evidence type="ECO:0000256" key="2">
    <source>
        <dbReference type="ARBA" id="ARBA00023125"/>
    </source>
</evidence>
<evidence type="ECO:0000259" key="4">
    <source>
        <dbReference type="PROSITE" id="PS50995"/>
    </source>
</evidence>
<dbReference type="InterPro" id="IPR039422">
    <property type="entry name" value="MarR/SlyA-like"/>
</dbReference>
<dbReference type="Gene3D" id="1.10.10.10">
    <property type="entry name" value="Winged helix-like DNA-binding domain superfamily/Winged helix DNA-binding domain"/>
    <property type="match status" value="1"/>
</dbReference>
<dbReference type="CDD" id="cd00090">
    <property type="entry name" value="HTH_ARSR"/>
    <property type="match status" value="1"/>
</dbReference>
<dbReference type="InterPro" id="IPR036390">
    <property type="entry name" value="WH_DNA-bd_sf"/>
</dbReference>
<dbReference type="SMART" id="SM00347">
    <property type="entry name" value="HTH_MARR"/>
    <property type="match status" value="1"/>
</dbReference>
<dbReference type="PANTHER" id="PTHR33164">
    <property type="entry name" value="TRANSCRIPTIONAL REGULATOR, MARR FAMILY"/>
    <property type="match status" value="1"/>
</dbReference>
<proteinExistence type="predicted"/>
<sequence>MPANLRAHASNAQATNVRASFSRASGNICFVSEDQALAAEWRELANRYAATSCALERELHDRHGIGMSEFEVVDRLAGARETKLRMQELAEVVHLSQSALSRAVARLERHGLVCRALCEQDRRGVFVALTDAGRQRHAEARPTQRSVLAEILRPASSAVTG</sequence>
<feature type="domain" description="HTH marR-type" evidence="4">
    <location>
        <begin position="34"/>
        <end position="161"/>
    </location>
</feature>
<dbReference type="PANTHER" id="PTHR33164:SF99">
    <property type="entry name" value="MARR FAMILY REGULATORY PROTEIN"/>
    <property type="match status" value="1"/>
</dbReference>
<evidence type="ECO:0000313" key="5">
    <source>
        <dbReference type="EMBL" id="MBF9127432.1"/>
    </source>
</evidence>
<evidence type="ECO:0000313" key="6">
    <source>
        <dbReference type="Proteomes" id="UP000638560"/>
    </source>
</evidence>
<dbReference type="PROSITE" id="PS50995">
    <property type="entry name" value="HTH_MARR_2"/>
    <property type="match status" value="1"/>
</dbReference>
<dbReference type="EMBL" id="JADPUN010000019">
    <property type="protein sequence ID" value="MBF9127432.1"/>
    <property type="molecule type" value="Genomic_DNA"/>
</dbReference>
<dbReference type="InterPro" id="IPR023187">
    <property type="entry name" value="Tscrpt_reg_MarR-type_CS"/>
</dbReference>
<dbReference type="PROSITE" id="PS01117">
    <property type="entry name" value="HTH_MARR_1"/>
    <property type="match status" value="1"/>
</dbReference>
<organism evidence="5 6">
    <name type="scientific">Plantactinospora alkalitolerans</name>
    <dbReference type="NCBI Taxonomy" id="2789879"/>
    <lineage>
        <taxon>Bacteria</taxon>
        <taxon>Bacillati</taxon>
        <taxon>Actinomycetota</taxon>
        <taxon>Actinomycetes</taxon>
        <taxon>Micromonosporales</taxon>
        <taxon>Micromonosporaceae</taxon>
        <taxon>Plantactinospora</taxon>
    </lineage>
</organism>
<reference evidence="5 6" key="1">
    <citation type="submission" date="2020-11" db="EMBL/GenBank/DDBJ databases">
        <title>A novel isolate from a Black sea contaminated sediment with potential to produce alkanes: Plantactinospora alkalitolerans sp. nov.</title>
        <authorList>
            <person name="Carro L."/>
            <person name="Veyisoglu A."/>
            <person name="Guven K."/>
            <person name="Schumann P."/>
            <person name="Klenk H.-P."/>
            <person name="Sahin N."/>
        </authorList>
    </citation>
    <scope>NUCLEOTIDE SEQUENCE [LARGE SCALE GENOMIC DNA]</scope>
    <source>
        <strain evidence="5 6">S1510</strain>
    </source>
</reference>
<keyword evidence="6" id="KW-1185">Reference proteome</keyword>
<dbReference type="InterPro" id="IPR036388">
    <property type="entry name" value="WH-like_DNA-bd_sf"/>
</dbReference>
<keyword evidence="1" id="KW-0805">Transcription regulation</keyword>
<dbReference type="InterPro" id="IPR011991">
    <property type="entry name" value="ArsR-like_HTH"/>
</dbReference>
<keyword evidence="2" id="KW-0238">DNA-binding</keyword>
<keyword evidence="3" id="KW-0804">Transcription</keyword>
<comment type="caution">
    <text evidence="5">The sequence shown here is derived from an EMBL/GenBank/DDBJ whole genome shotgun (WGS) entry which is preliminary data.</text>
</comment>
<evidence type="ECO:0000256" key="3">
    <source>
        <dbReference type="ARBA" id="ARBA00023163"/>
    </source>
</evidence>
<protein>
    <submittedName>
        <fullName evidence="5">MarR family transcriptional regulator</fullName>
    </submittedName>
</protein>
<dbReference type="SUPFAM" id="SSF46785">
    <property type="entry name" value="Winged helix' DNA-binding domain"/>
    <property type="match status" value="1"/>
</dbReference>
<accession>A0ABS0GMM0</accession>
<dbReference type="Proteomes" id="UP000638560">
    <property type="component" value="Unassembled WGS sequence"/>
</dbReference>
<dbReference type="InterPro" id="IPR000835">
    <property type="entry name" value="HTH_MarR-typ"/>
</dbReference>
<dbReference type="PRINTS" id="PR00598">
    <property type="entry name" value="HTHMARR"/>
</dbReference>
<name>A0ABS0GMM0_9ACTN</name>